<reference evidence="3 5" key="1">
    <citation type="journal article" date="2012" name="Nature">
        <title>Algal genomes reveal evolutionary mosaicism and the fate of nucleomorphs.</title>
        <authorList>
            <consortium name="DOE Joint Genome Institute"/>
            <person name="Curtis B.A."/>
            <person name="Tanifuji G."/>
            <person name="Burki F."/>
            <person name="Gruber A."/>
            <person name="Irimia M."/>
            <person name="Maruyama S."/>
            <person name="Arias M.C."/>
            <person name="Ball S.G."/>
            <person name="Gile G.H."/>
            <person name="Hirakawa Y."/>
            <person name="Hopkins J.F."/>
            <person name="Kuo A."/>
            <person name="Rensing S.A."/>
            <person name="Schmutz J."/>
            <person name="Symeonidi A."/>
            <person name="Elias M."/>
            <person name="Eveleigh R.J."/>
            <person name="Herman E.K."/>
            <person name="Klute M.J."/>
            <person name="Nakayama T."/>
            <person name="Obornik M."/>
            <person name="Reyes-Prieto A."/>
            <person name="Armbrust E.V."/>
            <person name="Aves S.J."/>
            <person name="Beiko R.G."/>
            <person name="Coutinho P."/>
            <person name="Dacks J.B."/>
            <person name="Durnford D.G."/>
            <person name="Fast N.M."/>
            <person name="Green B.R."/>
            <person name="Grisdale C.J."/>
            <person name="Hempel F."/>
            <person name="Henrissat B."/>
            <person name="Hoppner M.P."/>
            <person name="Ishida K."/>
            <person name="Kim E."/>
            <person name="Koreny L."/>
            <person name="Kroth P.G."/>
            <person name="Liu Y."/>
            <person name="Malik S.B."/>
            <person name="Maier U.G."/>
            <person name="McRose D."/>
            <person name="Mock T."/>
            <person name="Neilson J.A."/>
            <person name="Onodera N.T."/>
            <person name="Poole A.M."/>
            <person name="Pritham E.J."/>
            <person name="Richards T.A."/>
            <person name="Rocap G."/>
            <person name="Roy S.W."/>
            <person name="Sarai C."/>
            <person name="Schaack S."/>
            <person name="Shirato S."/>
            <person name="Slamovits C.H."/>
            <person name="Spencer D.F."/>
            <person name="Suzuki S."/>
            <person name="Worden A.Z."/>
            <person name="Zauner S."/>
            <person name="Barry K."/>
            <person name="Bell C."/>
            <person name="Bharti A.K."/>
            <person name="Crow J.A."/>
            <person name="Grimwood J."/>
            <person name="Kramer R."/>
            <person name="Lindquist E."/>
            <person name="Lucas S."/>
            <person name="Salamov A."/>
            <person name="McFadden G.I."/>
            <person name="Lane C.E."/>
            <person name="Keeling P.J."/>
            <person name="Gray M.W."/>
            <person name="Grigoriev I.V."/>
            <person name="Archibald J.M."/>
        </authorList>
    </citation>
    <scope>NUCLEOTIDE SEQUENCE</scope>
    <source>
        <strain evidence="3 5">CCMP2712</strain>
    </source>
</reference>
<reference evidence="5" key="2">
    <citation type="submission" date="2012-11" db="EMBL/GenBank/DDBJ databases">
        <authorList>
            <person name="Kuo A."/>
            <person name="Curtis B.A."/>
            <person name="Tanifuji G."/>
            <person name="Burki F."/>
            <person name="Gruber A."/>
            <person name="Irimia M."/>
            <person name="Maruyama S."/>
            <person name="Arias M.C."/>
            <person name="Ball S.G."/>
            <person name="Gile G.H."/>
            <person name="Hirakawa Y."/>
            <person name="Hopkins J.F."/>
            <person name="Rensing S.A."/>
            <person name="Schmutz J."/>
            <person name="Symeonidi A."/>
            <person name="Elias M."/>
            <person name="Eveleigh R.J."/>
            <person name="Herman E.K."/>
            <person name="Klute M.J."/>
            <person name="Nakayama T."/>
            <person name="Obornik M."/>
            <person name="Reyes-Prieto A."/>
            <person name="Armbrust E.V."/>
            <person name="Aves S.J."/>
            <person name="Beiko R.G."/>
            <person name="Coutinho P."/>
            <person name="Dacks J.B."/>
            <person name="Durnford D.G."/>
            <person name="Fast N.M."/>
            <person name="Green B.R."/>
            <person name="Grisdale C."/>
            <person name="Hempe F."/>
            <person name="Henrissat B."/>
            <person name="Hoppner M.P."/>
            <person name="Ishida K.-I."/>
            <person name="Kim E."/>
            <person name="Koreny L."/>
            <person name="Kroth P.G."/>
            <person name="Liu Y."/>
            <person name="Malik S.-B."/>
            <person name="Maier U.G."/>
            <person name="McRose D."/>
            <person name="Mock T."/>
            <person name="Neilson J.A."/>
            <person name="Onodera N.T."/>
            <person name="Poole A.M."/>
            <person name="Pritham E.J."/>
            <person name="Richards T.A."/>
            <person name="Rocap G."/>
            <person name="Roy S.W."/>
            <person name="Sarai C."/>
            <person name="Schaack S."/>
            <person name="Shirato S."/>
            <person name="Slamovits C.H."/>
            <person name="Spencer D.F."/>
            <person name="Suzuki S."/>
            <person name="Worden A.Z."/>
            <person name="Zauner S."/>
            <person name="Barry K."/>
            <person name="Bell C."/>
            <person name="Bharti A.K."/>
            <person name="Crow J.A."/>
            <person name="Grimwood J."/>
            <person name="Kramer R."/>
            <person name="Lindquist E."/>
            <person name="Lucas S."/>
            <person name="Salamov A."/>
            <person name="McFadden G.I."/>
            <person name="Lane C.E."/>
            <person name="Keeling P.J."/>
            <person name="Gray M.W."/>
            <person name="Grigoriev I.V."/>
            <person name="Archibald J.M."/>
        </authorList>
    </citation>
    <scope>NUCLEOTIDE SEQUENCE</scope>
    <source>
        <strain evidence="5">CCMP2712</strain>
    </source>
</reference>
<evidence type="ECO:0000256" key="1">
    <source>
        <dbReference type="SAM" id="Coils"/>
    </source>
</evidence>
<keyword evidence="1" id="KW-0175">Coiled coil</keyword>
<dbReference type="Proteomes" id="UP000011087">
    <property type="component" value="Unassembled WGS sequence"/>
</dbReference>
<evidence type="ECO:0000313" key="5">
    <source>
        <dbReference type="Proteomes" id="UP000011087"/>
    </source>
</evidence>
<sequence length="390" mass="45152">MSARLDSIQKQERAARNRARIKEENMSRVKLGTRLWEERLYAIKTSQLSLEEQGIPSQQSPSTPKSPSHKTLENLSPTLSLRNVMESGMEIEQFKALVGNVEEEMIRLNSQASALEAQTNLSNQLAQTIDEMRKEIAQELQCERQRSHQLLLQNSELSSKLIRSKVENESIKTSVRKSPKSFLYSLTFEAFQTWKTLRRQRLFFHDCRRRVERIREHFDQILLSDVLHSWHDSTPSNTSNIQILKEKIQSLQAQVKDLYRALIVHAKPRSRQKSTLQGELAEATNRLERTTKELWEVKGQTAEELTVEEVKKSRIFELKYLELEERCRCIAAEEHPSLKGLQMDEEKMTGERGGEGLRMQQDSDDTVKLMERDEQQGAISPVSSDSIFDI</sequence>
<proteinExistence type="predicted"/>
<reference evidence="4" key="3">
    <citation type="submission" date="2016-03" db="UniProtKB">
        <authorList>
            <consortium name="EnsemblProtists"/>
        </authorList>
    </citation>
    <scope>IDENTIFICATION</scope>
</reference>
<evidence type="ECO:0000256" key="2">
    <source>
        <dbReference type="SAM" id="MobiDB-lite"/>
    </source>
</evidence>
<gene>
    <name evidence="3" type="ORF">GUITHDRAFT_143813</name>
</gene>
<feature type="compositionally biased region" description="Low complexity" evidence="2">
    <location>
        <begin position="56"/>
        <end position="66"/>
    </location>
</feature>
<dbReference type="PaxDb" id="55529-EKX39007"/>
<feature type="coiled-coil region" evidence="1">
    <location>
        <begin position="241"/>
        <end position="300"/>
    </location>
</feature>
<dbReference type="HOGENOM" id="CLU_708739_0_0_1"/>
<name>L1ISD1_GUITC</name>
<dbReference type="GeneID" id="17295811"/>
<dbReference type="KEGG" id="gtt:GUITHDRAFT_143813"/>
<dbReference type="RefSeq" id="XP_005825987.1">
    <property type="nucleotide sequence ID" value="XM_005825930.1"/>
</dbReference>
<protein>
    <submittedName>
        <fullName evidence="3 4">Uncharacterized protein</fullName>
    </submittedName>
</protein>
<accession>L1ISD1</accession>
<evidence type="ECO:0000313" key="4">
    <source>
        <dbReference type="EnsemblProtists" id="EKX39007"/>
    </source>
</evidence>
<evidence type="ECO:0000313" key="3">
    <source>
        <dbReference type="EMBL" id="EKX39007.1"/>
    </source>
</evidence>
<feature type="coiled-coil region" evidence="1">
    <location>
        <begin position="91"/>
        <end position="135"/>
    </location>
</feature>
<organism evidence="3">
    <name type="scientific">Guillardia theta (strain CCMP2712)</name>
    <name type="common">Cryptophyte</name>
    <dbReference type="NCBI Taxonomy" id="905079"/>
    <lineage>
        <taxon>Eukaryota</taxon>
        <taxon>Cryptophyceae</taxon>
        <taxon>Pyrenomonadales</taxon>
        <taxon>Geminigeraceae</taxon>
        <taxon>Guillardia</taxon>
    </lineage>
</organism>
<feature type="region of interest" description="Disordered" evidence="2">
    <location>
        <begin position="50"/>
        <end position="76"/>
    </location>
</feature>
<dbReference type="AlphaFoldDB" id="L1ISD1"/>
<dbReference type="EnsemblProtists" id="EKX39007">
    <property type="protein sequence ID" value="EKX39007"/>
    <property type="gene ID" value="GUITHDRAFT_143813"/>
</dbReference>
<keyword evidence="5" id="KW-1185">Reference proteome</keyword>
<dbReference type="EMBL" id="JH993043">
    <property type="protein sequence ID" value="EKX39007.1"/>
    <property type="molecule type" value="Genomic_DNA"/>
</dbReference>